<evidence type="ECO:0000313" key="2">
    <source>
        <dbReference type="EMBL" id="QRC97629.1"/>
    </source>
</evidence>
<evidence type="ECO:0000256" key="1">
    <source>
        <dbReference type="SAM" id="MobiDB-lite"/>
    </source>
</evidence>
<dbReference type="EMBL" id="CP069029">
    <property type="protein sequence ID" value="QRC97629.1"/>
    <property type="molecule type" value="Genomic_DNA"/>
</dbReference>
<sequence>MGFPRMTNYNRGKKGKDDKDKKGEGKDDKDKKGKGKDETTKSSSPPSRRNTPKNSPSPRTDNDMELYEDPPPIGATRNQQSRGQGSQGQGYQLNQLPAAQGSQSQGHRSQQQTQQQGQYGQQQGYGSQQQGSPTQWVQPSQQRGQASRSSRSSSPATRPLLPGQRALSRLSSNPSFTIASQPVKPVEENVPQRKRKRNMETYSKDMATDWNCCKNSRCVPHLRSNPYSTRRCSNITGKKVKNKMGQLVNEVCGHQRCYSCPKVEDEDH</sequence>
<keyword evidence="3" id="KW-1185">Reference proteome</keyword>
<name>A0A7U2F2P4_PHANO</name>
<reference evidence="3" key="1">
    <citation type="journal article" date="2021" name="BMC Genomics">
        <title>Chromosome-level genome assembly and manually-curated proteome of model necrotroph Parastagonospora nodorum Sn15 reveals a genome-wide trove of candidate effector homologs, and redundancy of virulence-related functions within an accessory chromosome.</title>
        <authorList>
            <person name="Bertazzoni S."/>
            <person name="Jones D.A.B."/>
            <person name="Phan H.T."/>
            <person name="Tan K.-C."/>
            <person name="Hane J.K."/>
        </authorList>
    </citation>
    <scope>NUCLEOTIDE SEQUENCE [LARGE SCALE GENOMIC DNA]</scope>
    <source>
        <strain evidence="3">SN15 / ATCC MYA-4574 / FGSC 10173)</strain>
    </source>
</reference>
<accession>A0A7U2F2P4</accession>
<feature type="compositionally biased region" description="Basic and acidic residues" evidence="1">
    <location>
        <begin position="15"/>
        <end position="40"/>
    </location>
</feature>
<proteinExistence type="predicted"/>
<evidence type="ECO:0000313" key="3">
    <source>
        <dbReference type="Proteomes" id="UP000663193"/>
    </source>
</evidence>
<dbReference type="Proteomes" id="UP000663193">
    <property type="component" value="Chromosome 7"/>
</dbReference>
<feature type="compositionally biased region" description="Low complexity" evidence="1">
    <location>
        <begin position="77"/>
        <end position="162"/>
    </location>
</feature>
<feature type="compositionally biased region" description="Polar residues" evidence="1">
    <location>
        <begin position="42"/>
        <end position="59"/>
    </location>
</feature>
<feature type="region of interest" description="Disordered" evidence="1">
    <location>
        <begin position="1"/>
        <end position="198"/>
    </location>
</feature>
<gene>
    <name evidence="2" type="ORF">JI435_435040</name>
</gene>
<protein>
    <submittedName>
        <fullName evidence="2">Uncharacterized protein</fullName>
    </submittedName>
</protein>
<dbReference type="VEuPathDB" id="FungiDB:JI435_435040"/>
<dbReference type="AlphaFoldDB" id="A0A7U2F2P4"/>
<organism evidence="2 3">
    <name type="scientific">Phaeosphaeria nodorum (strain SN15 / ATCC MYA-4574 / FGSC 10173)</name>
    <name type="common">Glume blotch fungus</name>
    <name type="synonym">Parastagonospora nodorum</name>
    <dbReference type="NCBI Taxonomy" id="321614"/>
    <lineage>
        <taxon>Eukaryota</taxon>
        <taxon>Fungi</taxon>
        <taxon>Dikarya</taxon>
        <taxon>Ascomycota</taxon>
        <taxon>Pezizomycotina</taxon>
        <taxon>Dothideomycetes</taxon>
        <taxon>Pleosporomycetidae</taxon>
        <taxon>Pleosporales</taxon>
        <taxon>Pleosporineae</taxon>
        <taxon>Phaeosphaeriaceae</taxon>
        <taxon>Parastagonospora</taxon>
    </lineage>
</organism>
<feature type="compositionally biased region" description="Polar residues" evidence="1">
    <location>
        <begin position="169"/>
        <end position="180"/>
    </location>
</feature>